<dbReference type="Proteomes" id="UP001470230">
    <property type="component" value="Unassembled WGS sequence"/>
</dbReference>
<proteinExistence type="predicted"/>
<name>A0ABR2KWQ0_9EUKA</name>
<dbReference type="EMBL" id="JAPFFF010000003">
    <property type="protein sequence ID" value="KAK8894872.1"/>
    <property type="molecule type" value="Genomic_DNA"/>
</dbReference>
<protein>
    <recommendedName>
        <fullName evidence="3">Cullin family profile domain-containing protein</fullName>
    </recommendedName>
</protein>
<gene>
    <name evidence="1" type="ORF">M9Y10_023312</name>
</gene>
<evidence type="ECO:0000313" key="2">
    <source>
        <dbReference type="Proteomes" id="UP001470230"/>
    </source>
</evidence>
<organism evidence="1 2">
    <name type="scientific">Tritrichomonas musculus</name>
    <dbReference type="NCBI Taxonomy" id="1915356"/>
    <lineage>
        <taxon>Eukaryota</taxon>
        <taxon>Metamonada</taxon>
        <taxon>Parabasalia</taxon>
        <taxon>Tritrichomonadida</taxon>
        <taxon>Tritrichomonadidae</taxon>
        <taxon>Tritrichomonas</taxon>
    </lineage>
</organism>
<keyword evidence="2" id="KW-1185">Reference proteome</keyword>
<evidence type="ECO:0008006" key="3">
    <source>
        <dbReference type="Google" id="ProtNLM"/>
    </source>
</evidence>
<reference evidence="1 2" key="1">
    <citation type="submission" date="2024-04" db="EMBL/GenBank/DDBJ databases">
        <title>Tritrichomonas musculus Genome.</title>
        <authorList>
            <person name="Alves-Ferreira E."/>
            <person name="Grigg M."/>
            <person name="Lorenzi H."/>
            <person name="Galac M."/>
        </authorList>
    </citation>
    <scope>NUCLEOTIDE SEQUENCE [LARGE SCALE GENOMIC DNA]</scope>
    <source>
        <strain evidence="1 2">EAF2021</strain>
    </source>
</reference>
<evidence type="ECO:0000313" key="1">
    <source>
        <dbReference type="EMBL" id="KAK8894872.1"/>
    </source>
</evidence>
<sequence length="833" mass="97858">MSNEQINETNSSASNSQSYFNEFYEKTADGQFDIIKWMDCPSCINSEDILKEKLFNTISFSRCAALMRLSTLYSQDEFMSSKRNAFLSPQAFQINPLFRSIPSTIIQTVTNLFQRFYTIPDQVADEVVDFFTNKSPSFSDVFSTVTFPAIFFYFMTTEFSEAGSIFIEHCLALSHDRFTSSLLASFFDCFPRFSETLWQTFQKKCAKKSVFSSFLHAISESFRQLTPHHSRLIKILNENDPKFLSDFFFRQYFLPRARMRYYTACSDEFLNVFIELSRILNYCSFNYGSPHQQILMNAIIESQSESLTTQELSYVLDIQLPCVFSLLSGFEISFLREFLLESNLFKFKATLKESQIPPAKAESMLPGYVQFSAKPISSRAKRSPISIIFNNLQEKSNDENDFTEEEVANFERVWNQVLSTALINGLTVPQLINMKNPKNQEIQAVMNSTTVKSIRFRSFMLKKLNEKKNYSEKAFEIFIGRLQTQRELSRILEDFKRDSQMCMWKNAQEFVLEKCISQENFSSTIINEDESQKYVSNSLKFMTFRYKENISCQHFYLKHLQQQNQTKKQLFDQQQNKQQQQIQQVFFDSNSAYRSNICQFCSFYSNDLNESSENLPEKKVKKDEKNENIMKMKAEKFEDLLCIVNSNENIPQFNYHYALAILNEWPTECEGMDEIRRDFAFFSDKRRCFLVKKEKIVTMISQNKFVLKVFKKMQNLRDLKLGNQIYELVQIIWQLNLVYDKFFKNNDDFILVKSFEEFACNCFFFAGVDELIVSFIWFTRLVTNFRQYIKALSPKIIEVFIAVTKEMFDTVKKSDTKLSLKLNIAVIKVPKCI</sequence>
<comment type="caution">
    <text evidence="1">The sequence shown here is derived from an EMBL/GenBank/DDBJ whole genome shotgun (WGS) entry which is preliminary data.</text>
</comment>
<accession>A0ABR2KWQ0</accession>